<evidence type="ECO:0000259" key="11">
    <source>
        <dbReference type="PROSITE" id="PS50893"/>
    </source>
</evidence>
<feature type="transmembrane region" description="Helical" evidence="10">
    <location>
        <begin position="203"/>
        <end position="225"/>
    </location>
</feature>
<keyword evidence="7 10" id="KW-1133">Transmembrane helix</keyword>
<dbReference type="SMART" id="SM00382">
    <property type="entry name" value="AAA"/>
    <property type="match status" value="2"/>
</dbReference>
<feature type="compositionally biased region" description="Basic residues" evidence="9">
    <location>
        <begin position="1345"/>
        <end position="1356"/>
    </location>
</feature>
<feature type="domain" description="ABC transmembrane type-1" evidence="12">
    <location>
        <begin position="756"/>
        <end position="1035"/>
    </location>
</feature>
<dbReference type="InterPro" id="IPR003593">
    <property type="entry name" value="AAA+_ATPase"/>
</dbReference>
<keyword evidence="6" id="KW-0067">ATP-binding</keyword>
<sequence length="1402" mass="157992">MNTPFEQHPWEFATCLSKLSFWWLHPILKFGYTNQLKCEHLYSVPKEEASEKLTRKLEKEWETEASKNIPTSSRKPSLFRAIRRTFGRNLIPWVFAALFEGFFSIIQCFFLQKLVWYFTPNSGITTFYAYLYAAGLSLSVALIVIVSHPESFGLARIGMRIRVGCSSLIYKKLLKLNHVAMQETNSGQVINLLANDVYRFDTALSFINSLWTGPVMIIVVYALVFLEIGPYALASLVLTLIMIPFQILIGRLEAHIRDKTVVQTDDRVRCLSEVITGMRDIKMHNWEEFFSKRVKSIRQAEINQVSRSSYLQATVFFLYCSWSMLSGFATFLPYVLSGHSLQAYQVFYALALYDVLREYTFYDFPTALQYSFEAIVSITRLQNFLLLDEWNGFSENKNSEIVAVGSIDVKDMTASWSKTMETPVLHQITMDVKPGELIAVIGPVGCGKSSLLRALMSDLTQESEKFSVAGTLSYGSQQPWIFKDTLKENIIFGNTFDEKKYQTVLEVCNLVQDIASLPEGDLTSLGEKGEVLSGGQRSRVSLARAVYHNADIYLIEDPFSALDYKIARDIMDKCVCGYLSGKTRILVTHQTQYLDTVDKVLVLKEGEVLAFGTLQEIQNSGIDCADVIRECQQGKQRRVQAKRRWGRLAVTLVTTGAFKTTAQQQRKRKRLKHRSVTSFGKGHFMTLPSSYNAQQESYLSEDYLKEIKARKAGRTEQEDEAAEDEDETEEESGTGHVGLRVYAHYLKAGFGIIGSLVVLLISILAQALYISSDWWLSIWVDGNIMLLHTTEINDTLIDNVTMPTSTELAIQYDATNGSTNSSIINIQVPIFDDSALSEDDYLFLVIYSSLVAASILFGLTRTVTLFKGAVHASKNLHNQMFDSIMQTSICFFDNNPTGRILNRFSKDVGITDDLLPFSFVDFVQHTMILLGILIVVFLVNPYAILPTLPLIGMFVYLRRYFLMTSNDIKRLEGVTRSPVFSHISNTLNGIWTIRSARVEHKMEKQFFQHEDKHSSAWFLFLATTRWFAIRLDILVWSLDAGFVGLSLAYSLNLIGVFQWCVRASTDVEGQMISVERIIGYTNLTPESDPNEETQPPIDWPSDGAITFRDVSYSYSEDGPLILTNIGFSIKPKEKVGVVGRSGSGKSTVIEALLRMSKPTGVIAIDGIPTTNVKVTELRNRIAVIPQVPMLFSGTLRMNLDPSEEYDDEHLWKVIDQVDLRDLVVGMGEEFDSELCEGGSNLSVGQRQLVCLARAILQGTRILVIDEATANVDATTDMKIQKTIRDQFKDCTVLTIAHRLNTIIDSDRIMVVQTGNVIEFDEPLKLMEKEEGVFCSMVTASKMSSKIKSKLRQHEHRKVNEEQKHSESKEHENNTDIPNGGASVDVTRSGSTDTTGLDNDTIV</sequence>
<feature type="domain" description="ABC transmembrane type-1" evidence="12">
    <location>
        <begin position="94"/>
        <end position="332"/>
    </location>
</feature>
<dbReference type="SUPFAM" id="SSF90123">
    <property type="entry name" value="ABC transporter transmembrane region"/>
    <property type="match status" value="2"/>
</dbReference>
<evidence type="ECO:0000256" key="5">
    <source>
        <dbReference type="ARBA" id="ARBA00022741"/>
    </source>
</evidence>
<protein>
    <submittedName>
        <fullName evidence="14">Multidrug resistance-associated protein 4-like</fullName>
    </submittedName>
</protein>
<dbReference type="PANTHER" id="PTHR24223">
    <property type="entry name" value="ATP-BINDING CASSETTE SUB-FAMILY C"/>
    <property type="match status" value="1"/>
</dbReference>
<evidence type="ECO:0000256" key="2">
    <source>
        <dbReference type="ARBA" id="ARBA00009726"/>
    </source>
</evidence>
<dbReference type="InterPro" id="IPR050173">
    <property type="entry name" value="ABC_transporter_C-like"/>
</dbReference>
<evidence type="ECO:0000313" key="14">
    <source>
        <dbReference type="RefSeq" id="XP_006811390.1"/>
    </source>
</evidence>
<evidence type="ECO:0000256" key="1">
    <source>
        <dbReference type="ARBA" id="ARBA00004141"/>
    </source>
</evidence>
<dbReference type="InterPro" id="IPR027417">
    <property type="entry name" value="P-loop_NTPase"/>
</dbReference>
<feature type="domain" description="ABC transporter" evidence="11">
    <location>
        <begin position="1105"/>
        <end position="1338"/>
    </location>
</feature>
<organism evidence="13 14">
    <name type="scientific">Saccoglossus kowalevskii</name>
    <name type="common">Acorn worm</name>
    <dbReference type="NCBI Taxonomy" id="10224"/>
    <lineage>
        <taxon>Eukaryota</taxon>
        <taxon>Metazoa</taxon>
        <taxon>Hemichordata</taxon>
        <taxon>Enteropneusta</taxon>
        <taxon>Harrimaniidae</taxon>
        <taxon>Saccoglossus</taxon>
    </lineage>
</organism>
<dbReference type="CDD" id="cd03244">
    <property type="entry name" value="ABCC_MRP_domain2"/>
    <property type="match status" value="1"/>
</dbReference>
<keyword evidence="8 10" id="KW-0472">Membrane</keyword>
<dbReference type="Proteomes" id="UP000694865">
    <property type="component" value="Unplaced"/>
</dbReference>
<dbReference type="PANTHER" id="PTHR24223:SF456">
    <property type="entry name" value="MULTIDRUG RESISTANCE-ASSOCIATED PROTEIN LETHAL(2)03659"/>
    <property type="match status" value="1"/>
</dbReference>
<comment type="similarity">
    <text evidence="2">Belongs to the ABC transporter superfamily. ABCC family. Conjugate transporter (TC 3.A.1.208) subfamily.</text>
</comment>
<feature type="region of interest" description="Disordered" evidence="9">
    <location>
        <begin position="1345"/>
        <end position="1402"/>
    </location>
</feature>
<evidence type="ECO:0000259" key="12">
    <source>
        <dbReference type="PROSITE" id="PS50929"/>
    </source>
</evidence>
<dbReference type="InterPro" id="IPR017871">
    <property type="entry name" value="ABC_transporter-like_CS"/>
</dbReference>
<keyword evidence="3" id="KW-0813">Transport</keyword>
<dbReference type="Gene3D" id="3.40.50.300">
    <property type="entry name" value="P-loop containing nucleotide triphosphate hydrolases"/>
    <property type="match status" value="2"/>
</dbReference>
<dbReference type="InterPro" id="IPR003439">
    <property type="entry name" value="ABC_transporter-like_ATP-bd"/>
</dbReference>
<proteinExistence type="inferred from homology"/>
<dbReference type="RefSeq" id="XP_006811390.1">
    <property type="nucleotide sequence ID" value="XM_006811327.1"/>
</dbReference>
<comment type="subcellular location">
    <subcellularLocation>
        <location evidence="1">Membrane</location>
        <topology evidence="1">Multi-pass membrane protein</topology>
    </subcellularLocation>
</comment>
<reference evidence="14" key="1">
    <citation type="submission" date="2025-08" db="UniProtKB">
        <authorList>
            <consortium name="RefSeq"/>
        </authorList>
    </citation>
    <scope>IDENTIFICATION</scope>
    <source>
        <tissue evidence="14">Testes</tissue>
    </source>
</reference>
<feature type="compositionally biased region" description="Basic and acidic residues" evidence="9">
    <location>
        <begin position="1357"/>
        <end position="1373"/>
    </location>
</feature>
<feature type="transmembrane region" description="Helical" evidence="10">
    <location>
        <begin position="316"/>
        <end position="336"/>
    </location>
</feature>
<evidence type="ECO:0000256" key="6">
    <source>
        <dbReference type="ARBA" id="ARBA00022840"/>
    </source>
</evidence>
<evidence type="ECO:0000313" key="13">
    <source>
        <dbReference type="Proteomes" id="UP000694865"/>
    </source>
</evidence>
<feature type="transmembrane region" description="Helical" evidence="10">
    <location>
        <begin position="90"/>
        <end position="115"/>
    </location>
</feature>
<dbReference type="Pfam" id="PF00005">
    <property type="entry name" value="ABC_tran"/>
    <property type="match status" value="2"/>
</dbReference>
<evidence type="ECO:0000256" key="8">
    <source>
        <dbReference type="ARBA" id="ARBA00023136"/>
    </source>
</evidence>
<feature type="domain" description="ABC transporter" evidence="11">
    <location>
        <begin position="407"/>
        <end position="630"/>
    </location>
</feature>
<dbReference type="CDD" id="cd03250">
    <property type="entry name" value="ABCC_MRP_domain1"/>
    <property type="match status" value="1"/>
</dbReference>
<dbReference type="Gene3D" id="1.20.1560.10">
    <property type="entry name" value="ABC transporter type 1, transmembrane domain"/>
    <property type="match status" value="2"/>
</dbReference>
<feature type="transmembrane region" description="Helical" evidence="10">
    <location>
        <begin position="645"/>
        <end position="662"/>
    </location>
</feature>
<dbReference type="PROSITE" id="PS00211">
    <property type="entry name" value="ABC_TRANSPORTER_1"/>
    <property type="match status" value="2"/>
</dbReference>
<dbReference type="PROSITE" id="PS50929">
    <property type="entry name" value="ABC_TM1F"/>
    <property type="match status" value="2"/>
</dbReference>
<feature type="transmembrane region" description="Helical" evidence="10">
    <location>
        <begin position="127"/>
        <end position="146"/>
    </location>
</feature>
<dbReference type="PROSITE" id="PS50893">
    <property type="entry name" value="ABC_TRANSPORTER_2"/>
    <property type="match status" value="2"/>
</dbReference>
<feature type="compositionally biased region" description="Acidic residues" evidence="9">
    <location>
        <begin position="717"/>
        <end position="732"/>
    </location>
</feature>
<evidence type="ECO:0000256" key="9">
    <source>
        <dbReference type="SAM" id="MobiDB-lite"/>
    </source>
</evidence>
<name>A0ABM0LUE9_SACKO</name>
<accession>A0ABM0LUE9</accession>
<dbReference type="InterPro" id="IPR011527">
    <property type="entry name" value="ABC1_TM_dom"/>
</dbReference>
<keyword evidence="13" id="KW-1185">Reference proteome</keyword>
<feature type="transmembrane region" description="Helical" evidence="10">
    <location>
        <begin position="841"/>
        <end position="859"/>
    </location>
</feature>
<feature type="transmembrane region" description="Helical" evidence="10">
    <location>
        <begin position="748"/>
        <end position="770"/>
    </location>
</feature>
<feature type="compositionally biased region" description="Polar residues" evidence="9">
    <location>
        <begin position="1385"/>
        <end position="1402"/>
    </location>
</feature>
<feature type="transmembrane region" description="Helical" evidence="10">
    <location>
        <begin position="231"/>
        <end position="249"/>
    </location>
</feature>
<evidence type="ECO:0000256" key="10">
    <source>
        <dbReference type="SAM" id="Phobius"/>
    </source>
</evidence>
<evidence type="ECO:0000256" key="7">
    <source>
        <dbReference type="ARBA" id="ARBA00022989"/>
    </source>
</evidence>
<feature type="region of interest" description="Disordered" evidence="9">
    <location>
        <begin position="710"/>
        <end position="733"/>
    </location>
</feature>
<gene>
    <name evidence="14" type="primary">LOC100369112</name>
</gene>
<dbReference type="GeneID" id="100369112"/>
<keyword evidence="5" id="KW-0547">Nucleotide-binding</keyword>
<dbReference type="Pfam" id="PF00664">
    <property type="entry name" value="ABC_membrane"/>
    <property type="match status" value="2"/>
</dbReference>
<evidence type="ECO:0000256" key="4">
    <source>
        <dbReference type="ARBA" id="ARBA00022692"/>
    </source>
</evidence>
<evidence type="ECO:0000256" key="3">
    <source>
        <dbReference type="ARBA" id="ARBA00022448"/>
    </source>
</evidence>
<dbReference type="SUPFAM" id="SSF52540">
    <property type="entry name" value="P-loop containing nucleoside triphosphate hydrolases"/>
    <property type="match status" value="2"/>
</dbReference>
<keyword evidence="4 10" id="KW-0812">Transmembrane</keyword>
<dbReference type="InterPro" id="IPR036640">
    <property type="entry name" value="ABC1_TM_sf"/>
</dbReference>